<dbReference type="Proteomes" id="UP001595456">
    <property type="component" value="Unassembled WGS sequence"/>
</dbReference>
<feature type="chain" id="PRO_5046555727" evidence="1">
    <location>
        <begin position="19"/>
        <end position="129"/>
    </location>
</feature>
<evidence type="ECO:0000256" key="1">
    <source>
        <dbReference type="SAM" id="SignalP"/>
    </source>
</evidence>
<protein>
    <submittedName>
        <fullName evidence="2">Uncharacterized protein</fullName>
    </submittedName>
</protein>
<dbReference type="EMBL" id="JBHRST010000008">
    <property type="protein sequence ID" value="MFC3097261.1"/>
    <property type="molecule type" value="Genomic_DNA"/>
</dbReference>
<comment type="caution">
    <text evidence="2">The sequence shown here is derived from an EMBL/GenBank/DDBJ whole genome shotgun (WGS) entry which is preliminary data.</text>
</comment>
<accession>A0ABV7E6T0</accession>
<keyword evidence="1" id="KW-0732">Signal</keyword>
<sequence>MGLTLGFTLAPLSALVLAGGTPVVAPEPAVAAMMGEWQVDLRFEQGGTPYTQVMRIAISAEGAVSGTFYESPIVAGQVGRAQGRDCLAFRTADLSGDYHSAACLIDGRLVGQTWSEGRGFVLPWTAERR</sequence>
<name>A0ABV7E6T0_9SPHN</name>
<proteinExistence type="predicted"/>
<keyword evidence="3" id="KW-1185">Reference proteome</keyword>
<organism evidence="2 3">
    <name type="scientific">Alteraurantiacibacter palmitatis</name>
    <dbReference type="NCBI Taxonomy" id="2054628"/>
    <lineage>
        <taxon>Bacteria</taxon>
        <taxon>Pseudomonadati</taxon>
        <taxon>Pseudomonadota</taxon>
        <taxon>Alphaproteobacteria</taxon>
        <taxon>Sphingomonadales</taxon>
        <taxon>Erythrobacteraceae</taxon>
        <taxon>Alteraurantiacibacter</taxon>
    </lineage>
</organism>
<reference evidence="3" key="1">
    <citation type="journal article" date="2019" name="Int. J. Syst. Evol. Microbiol.">
        <title>The Global Catalogue of Microorganisms (GCM) 10K type strain sequencing project: providing services to taxonomists for standard genome sequencing and annotation.</title>
        <authorList>
            <consortium name="The Broad Institute Genomics Platform"/>
            <consortium name="The Broad Institute Genome Sequencing Center for Infectious Disease"/>
            <person name="Wu L."/>
            <person name="Ma J."/>
        </authorList>
    </citation>
    <scope>NUCLEOTIDE SEQUENCE [LARGE SCALE GENOMIC DNA]</scope>
    <source>
        <strain evidence="3">KCTC 52607</strain>
    </source>
</reference>
<evidence type="ECO:0000313" key="2">
    <source>
        <dbReference type="EMBL" id="MFC3097261.1"/>
    </source>
</evidence>
<evidence type="ECO:0000313" key="3">
    <source>
        <dbReference type="Proteomes" id="UP001595456"/>
    </source>
</evidence>
<dbReference type="RefSeq" id="WP_336926006.1">
    <property type="nucleotide sequence ID" value="NZ_JBANRO010000006.1"/>
</dbReference>
<feature type="signal peptide" evidence="1">
    <location>
        <begin position="1"/>
        <end position="18"/>
    </location>
</feature>
<gene>
    <name evidence="2" type="ORF">ACFODU_05535</name>
</gene>